<evidence type="ECO:0000256" key="2">
    <source>
        <dbReference type="ARBA" id="ARBA00022448"/>
    </source>
</evidence>
<evidence type="ECO:0000256" key="3">
    <source>
        <dbReference type="ARBA" id="ARBA00022692"/>
    </source>
</evidence>
<dbReference type="GO" id="GO:0016020">
    <property type="term" value="C:membrane"/>
    <property type="evidence" value="ECO:0007669"/>
    <property type="project" value="UniProtKB-SubCell"/>
</dbReference>
<evidence type="ECO:0000256" key="8">
    <source>
        <dbReference type="SAM" id="Phobius"/>
    </source>
</evidence>
<dbReference type="GO" id="GO:0006605">
    <property type="term" value="P:protein targeting"/>
    <property type="evidence" value="ECO:0007669"/>
    <property type="project" value="InterPro"/>
</dbReference>
<evidence type="ECO:0000256" key="6">
    <source>
        <dbReference type="ARBA" id="ARBA00023010"/>
    </source>
</evidence>
<gene>
    <name evidence="9" type="ORF">EI77_04173</name>
</gene>
<keyword evidence="4" id="KW-0653">Protein transport</keyword>
<keyword evidence="5 8" id="KW-1133">Transmembrane helix</keyword>
<dbReference type="GO" id="GO:0006886">
    <property type="term" value="P:intracellular protein transport"/>
    <property type="evidence" value="ECO:0007669"/>
    <property type="project" value="InterPro"/>
</dbReference>
<evidence type="ECO:0000256" key="5">
    <source>
        <dbReference type="ARBA" id="ARBA00022989"/>
    </source>
</evidence>
<evidence type="ECO:0000256" key="4">
    <source>
        <dbReference type="ARBA" id="ARBA00022927"/>
    </source>
</evidence>
<accession>A0A4R7RKW2</accession>
<dbReference type="RefSeq" id="WP_133797156.1">
    <property type="nucleotide sequence ID" value="NZ_SOCA01000011.1"/>
</dbReference>
<comment type="caution">
    <text evidence="9">The sequence shown here is derived from an EMBL/GenBank/DDBJ whole genome shotgun (WGS) entry which is preliminary data.</text>
</comment>
<sequence length="73" mass="8262">MSSIRTYLGEVYIELKKANWPWDPKEKGFAKYKELIDSTIVVFIAMLLLGAFVAFFDTALRGAFEALAKWIAG</sequence>
<keyword evidence="2" id="KW-0813">Transport</keyword>
<evidence type="ECO:0000313" key="9">
    <source>
        <dbReference type="EMBL" id="TDU64285.1"/>
    </source>
</evidence>
<name>A0A4R7RKW2_9BACT</name>
<protein>
    <submittedName>
        <fullName evidence="9">Preprotein translocase subunit SecE</fullName>
    </submittedName>
</protein>
<keyword evidence="10" id="KW-1185">Reference proteome</keyword>
<dbReference type="Gene3D" id="1.20.5.1030">
    <property type="entry name" value="Preprotein translocase secy subunit"/>
    <property type="match status" value="1"/>
</dbReference>
<dbReference type="InterPro" id="IPR001901">
    <property type="entry name" value="Translocase_SecE/Sec61-g"/>
</dbReference>
<dbReference type="EMBL" id="SOCA01000011">
    <property type="protein sequence ID" value="TDU64285.1"/>
    <property type="molecule type" value="Genomic_DNA"/>
</dbReference>
<evidence type="ECO:0000313" key="10">
    <source>
        <dbReference type="Proteomes" id="UP000295662"/>
    </source>
</evidence>
<feature type="transmembrane region" description="Helical" evidence="8">
    <location>
        <begin position="35"/>
        <end position="56"/>
    </location>
</feature>
<keyword evidence="3 8" id="KW-0812">Transmembrane</keyword>
<organism evidence="9 10">
    <name type="scientific">Prosthecobacter fusiformis</name>
    <dbReference type="NCBI Taxonomy" id="48464"/>
    <lineage>
        <taxon>Bacteria</taxon>
        <taxon>Pseudomonadati</taxon>
        <taxon>Verrucomicrobiota</taxon>
        <taxon>Verrucomicrobiia</taxon>
        <taxon>Verrucomicrobiales</taxon>
        <taxon>Verrucomicrobiaceae</taxon>
        <taxon>Prosthecobacter</taxon>
    </lineage>
</organism>
<keyword evidence="6" id="KW-0811">Translocation</keyword>
<dbReference type="OrthoDB" id="197510at2"/>
<proteinExistence type="predicted"/>
<evidence type="ECO:0000256" key="7">
    <source>
        <dbReference type="ARBA" id="ARBA00023136"/>
    </source>
</evidence>
<dbReference type="AlphaFoldDB" id="A0A4R7RKW2"/>
<comment type="subcellular location">
    <subcellularLocation>
        <location evidence="1">Membrane</location>
    </subcellularLocation>
</comment>
<keyword evidence="7 8" id="KW-0472">Membrane</keyword>
<dbReference type="Pfam" id="PF00584">
    <property type="entry name" value="SecE"/>
    <property type="match status" value="1"/>
</dbReference>
<reference evidence="9 10" key="1">
    <citation type="submission" date="2019-03" db="EMBL/GenBank/DDBJ databases">
        <title>Genomic Encyclopedia of Archaeal and Bacterial Type Strains, Phase II (KMG-II): from individual species to whole genera.</title>
        <authorList>
            <person name="Goeker M."/>
        </authorList>
    </citation>
    <scope>NUCLEOTIDE SEQUENCE [LARGE SCALE GENOMIC DNA]</scope>
    <source>
        <strain evidence="9 10">ATCC 25309</strain>
    </source>
</reference>
<dbReference type="Proteomes" id="UP000295662">
    <property type="component" value="Unassembled WGS sequence"/>
</dbReference>
<dbReference type="InterPro" id="IPR038379">
    <property type="entry name" value="SecE_sf"/>
</dbReference>
<evidence type="ECO:0000256" key="1">
    <source>
        <dbReference type="ARBA" id="ARBA00004370"/>
    </source>
</evidence>